<dbReference type="PANTHER" id="PTHR45436">
    <property type="entry name" value="SENSOR HISTIDINE KINASE YKOH"/>
    <property type="match status" value="1"/>
</dbReference>
<dbReference type="InterPro" id="IPR036097">
    <property type="entry name" value="HisK_dim/P_sf"/>
</dbReference>
<keyword evidence="8 11" id="KW-1133">Transmembrane helix</keyword>
<reference evidence="13 14" key="1">
    <citation type="submission" date="2018-06" db="EMBL/GenBank/DDBJ databases">
        <authorList>
            <consortium name="Pathogen Informatics"/>
            <person name="Doyle S."/>
        </authorList>
    </citation>
    <scope>NUCLEOTIDE SEQUENCE [LARGE SCALE GENOMIC DNA]</scope>
    <source>
        <strain evidence="13 14">NCTC13093</strain>
    </source>
</reference>
<keyword evidence="9" id="KW-0902">Two-component regulatory system</keyword>
<keyword evidence="4" id="KW-0597">Phosphoprotein</keyword>
<dbReference type="SUPFAM" id="SSF55874">
    <property type="entry name" value="ATPase domain of HSP90 chaperone/DNA topoisomerase II/histidine kinase"/>
    <property type="match status" value="1"/>
</dbReference>
<dbReference type="InterPro" id="IPR004358">
    <property type="entry name" value="Sig_transdc_His_kin-like_C"/>
</dbReference>
<evidence type="ECO:0000256" key="8">
    <source>
        <dbReference type="ARBA" id="ARBA00022989"/>
    </source>
</evidence>
<keyword evidence="6 11" id="KW-0812">Transmembrane</keyword>
<evidence type="ECO:0000256" key="1">
    <source>
        <dbReference type="ARBA" id="ARBA00000085"/>
    </source>
</evidence>
<evidence type="ECO:0000256" key="4">
    <source>
        <dbReference type="ARBA" id="ARBA00022553"/>
    </source>
</evidence>
<gene>
    <name evidence="13" type="primary">rssA</name>
    <name evidence="13" type="ORF">NCTC13093_00810</name>
</gene>
<dbReference type="EMBL" id="UAPV01000001">
    <property type="protein sequence ID" value="SPT69434.1"/>
    <property type="molecule type" value="Genomic_DNA"/>
</dbReference>
<dbReference type="CDD" id="cd00082">
    <property type="entry name" value="HisKA"/>
    <property type="match status" value="1"/>
</dbReference>
<dbReference type="Gene3D" id="3.30.565.10">
    <property type="entry name" value="Histidine kinase-like ATPase, C-terminal domain"/>
    <property type="match status" value="1"/>
</dbReference>
<feature type="transmembrane region" description="Helical" evidence="11">
    <location>
        <begin position="178"/>
        <end position="200"/>
    </location>
</feature>
<dbReference type="Pfam" id="PF00512">
    <property type="entry name" value="HisKA"/>
    <property type="match status" value="1"/>
</dbReference>
<dbReference type="CDD" id="cd02208">
    <property type="entry name" value="cupin_RmlC-like"/>
    <property type="match status" value="1"/>
</dbReference>
<dbReference type="InterPro" id="IPR050428">
    <property type="entry name" value="TCS_sensor_his_kinase"/>
</dbReference>
<dbReference type="InterPro" id="IPR036890">
    <property type="entry name" value="HATPase_C_sf"/>
</dbReference>
<dbReference type="InterPro" id="IPR003661">
    <property type="entry name" value="HisK_dim/P_dom"/>
</dbReference>
<keyword evidence="7" id="KW-0418">Kinase</keyword>
<dbReference type="EC" id="2.7.13.3" evidence="3"/>
<keyword evidence="14" id="KW-1185">Reference proteome</keyword>
<sequence>MEGSKRVIKDSLRFRLIVIFCTLGLIATFFASFQSYGVVKREATTFIDEELSQMAAVVINYNLALPGRWEGPRHSHEMQFRSFFHKRKEPGSYALENNVIAPRDIDHRYDIIIAPLFGRPGDAIFIPPGVENGFYNIIVSDTRMRMIVATKNNGRRFVVARPLSAINHISSKAFITSLLQFIGISLLYIPIVIVSVNLMFRAIHKIARRIDKRKDDLSNIVTKDDGYIPTELDSFIGAINGLLERVDESVQNQRRFIADAAHEMRTPLTALSLQAEALEDEDLNESARQRLRSLRDGIMRERDLMTSLLTLAKTQGRGEAVVKSEVNIQDLYLKLVEDLGSIADDRGIDFGVEGRIDYTVEASYGDVLCVMKNLTSNALKYAKDGGKVDLLCTATDKEIVLSVRDDGEGIDEEHLSKVFEPFYRVKGDAESVIGTGLGLSIAYEAARRTDGIIVLKNHESGGLEASLHLKKSTAVKTDNS</sequence>
<dbReference type="PRINTS" id="PR00344">
    <property type="entry name" value="BCTRLSENSOR"/>
</dbReference>
<dbReference type="GO" id="GO:0005886">
    <property type="term" value="C:plasma membrane"/>
    <property type="evidence" value="ECO:0007669"/>
    <property type="project" value="TreeGrafter"/>
</dbReference>
<dbReference type="InterPro" id="IPR003594">
    <property type="entry name" value="HATPase_dom"/>
</dbReference>
<dbReference type="AlphaFoldDB" id="A0A2X0VWI1"/>
<dbReference type="OrthoDB" id="9804645at2"/>
<dbReference type="SUPFAM" id="SSF47384">
    <property type="entry name" value="Homodimeric domain of signal transducing histidine kinase"/>
    <property type="match status" value="1"/>
</dbReference>
<dbReference type="CDD" id="cd00075">
    <property type="entry name" value="HATPase"/>
    <property type="match status" value="1"/>
</dbReference>
<dbReference type="PROSITE" id="PS50109">
    <property type="entry name" value="HIS_KIN"/>
    <property type="match status" value="1"/>
</dbReference>
<feature type="domain" description="Histidine kinase" evidence="12">
    <location>
        <begin position="259"/>
        <end position="473"/>
    </location>
</feature>
<feature type="transmembrane region" description="Helical" evidence="11">
    <location>
        <begin position="12"/>
        <end position="33"/>
    </location>
</feature>
<evidence type="ECO:0000256" key="9">
    <source>
        <dbReference type="ARBA" id="ARBA00023012"/>
    </source>
</evidence>
<dbReference type="RefSeq" id="WP_113743610.1">
    <property type="nucleotide sequence ID" value="NZ_UAPU01000007.1"/>
</dbReference>
<evidence type="ECO:0000256" key="7">
    <source>
        <dbReference type="ARBA" id="ARBA00022777"/>
    </source>
</evidence>
<accession>A0A2X0VWI1</accession>
<organism evidence="13 14">
    <name type="scientific">Anaerobiospirillum thomasii</name>
    <dbReference type="NCBI Taxonomy" id="179995"/>
    <lineage>
        <taxon>Bacteria</taxon>
        <taxon>Pseudomonadati</taxon>
        <taxon>Pseudomonadota</taxon>
        <taxon>Gammaproteobacteria</taxon>
        <taxon>Aeromonadales</taxon>
        <taxon>Succinivibrionaceae</taxon>
        <taxon>Anaerobiospirillum</taxon>
    </lineage>
</organism>
<keyword evidence="10 11" id="KW-0472">Membrane</keyword>
<evidence type="ECO:0000313" key="14">
    <source>
        <dbReference type="Proteomes" id="UP000250086"/>
    </source>
</evidence>
<dbReference type="PANTHER" id="PTHR45436:SF15">
    <property type="entry name" value="SENSOR HISTIDINE KINASE CUSS"/>
    <property type="match status" value="1"/>
</dbReference>
<protein>
    <recommendedName>
        <fullName evidence="3">histidine kinase</fullName>
        <ecNumber evidence="3">2.7.13.3</ecNumber>
    </recommendedName>
</protein>
<comment type="subcellular location">
    <subcellularLocation>
        <location evidence="2">Membrane</location>
        <topology evidence="2">Multi-pass membrane protein</topology>
    </subcellularLocation>
</comment>
<evidence type="ECO:0000256" key="5">
    <source>
        <dbReference type="ARBA" id="ARBA00022679"/>
    </source>
</evidence>
<evidence type="ECO:0000259" key="12">
    <source>
        <dbReference type="PROSITE" id="PS50109"/>
    </source>
</evidence>
<proteinExistence type="predicted"/>
<evidence type="ECO:0000256" key="2">
    <source>
        <dbReference type="ARBA" id="ARBA00004141"/>
    </source>
</evidence>
<evidence type="ECO:0000256" key="6">
    <source>
        <dbReference type="ARBA" id="ARBA00022692"/>
    </source>
</evidence>
<dbReference type="Proteomes" id="UP000250086">
    <property type="component" value="Unassembled WGS sequence"/>
</dbReference>
<evidence type="ECO:0000313" key="13">
    <source>
        <dbReference type="EMBL" id="SPT69434.1"/>
    </source>
</evidence>
<dbReference type="SMART" id="SM00387">
    <property type="entry name" value="HATPase_c"/>
    <property type="match status" value="1"/>
</dbReference>
<dbReference type="Gene3D" id="1.10.287.130">
    <property type="match status" value="1"/>
</dbReference>
<keyword evidence="5 13" id="KW-0808">Transferase</keyword>
<evidence type="ECO:0000256" key="10">
    <source>
        <dbReference type="ARBA" id="ARBA00023136"/>
    </source>
</evidence>
<dbReference type="GO" id="GO:0000155">
    <property type="term" value="F:phosphorelay sensor kinase activity"/>
    <property type="evidence" value="ECO:0007669"/>
    <property type="project" value="InterPro"/>
</dbReference>
<evidence type="ECO:0000256" key="3">
    <source>
        <dbReference type="ARBA" id="ARBA00012438"/>
    </source>
</evidence>
<evidence type="ECO:0000256" key="11">
    <source>
        <dbReference type="SAM" id="Phobius"/>
    </source>
</evidence>
<dbReference type="Pfam" id="PF02518">
    <property type="entry name" value="HATPase_c"/>
    <property type="match status" value="1"/>
</dbReference>
<dbReference type="InterPro" id="IPR005467">
    <property type="entry name" value="His_kinase_dom"/>
</dbReference>
<name>A0A2X0VWI1_9GAMM</name>
<dbReference type="SMART" id="SM00388">
    <property type="entry name" value="HisKA"/>
    <property type="match status" value="1"/>
</dbReference>
<comment type="catalytic activity">
    <reaction evidence="1">
        <text>ATP + protein L-histidine = ADP + protein N-phospho-L-histidine.</text>
        <dbReference type="EC" id="2.7.13.3"/>
    </reaction>
</comment>